<dbReference type="PANTHER" id="PTHR14927:SF0">
    <property type="entry name" value="NUCLEOLAR PROTEIN 10"/>
    <property type="match status" value="1"/>
</dbReference>
<dbReference type="PANTHER" id="PTHR14927">
    <property type="entry name" value="NUCLEOLAR PROTEIN 10"/>
    <property type="match status" value="1"/>
</dbReference>
<name>A8X1C2_CAEBR</name>
<feature type="region of interest" description="Disordered" evidence="7">
    <location>
        <begin position="537"/>
        <end position="649"/>
    </location>
</feature>
<dbReference type="FunFam" id="1.10.340.70:FF:000012">
    <property type="entry name" value="Protein CBR-NOL-10"/>
    <property type="match status" value="1"/>
</dbReference>
<keyword evidence="4" id="KW-0853">WD repeat</keyword>
<evidence type="ECO:0000256" key="6">
    <source>
        <dbReference type="ARBA" id="ARBA00023242"/>
    </source>
</evidence>
<dbReference type="GO" id="GO:0000462">
    <property type="term" value="P:maturation of SSU-rRNA from tricistronic rRNA transcript (SSU-rRNA, 5.8S rRNA, LSU-rRNA)"/>
    <property type="evidence" value="ECO:0000318"/>
    <property type="project" value="GO_Central"/>
</dbReference>
<evidence type="ECO:0000313" key="13">
    <source>
        <dbReference type="Proteomes" id="UP000008549"/>
    </source>
</evidence>
<dbReference type="Proteomes" id="UP000008549">
    <property type="component" value="Unassembled WGS sequence"/>
</dbReference>
<feature type="compositionally biased region" description="Acidic residues" evidence="7">
    <location>
        <begin position="543"/>
        <end position="571"/>
    </location>
</feature>
<feature type="domain" description="Nucleolar protein 10-like second" evidence="10">
    <location>
        <begin position="381"/>
        <end position="427"/>
    </location>
</feature>
<dbReference type="InterPro" id="IPR040382">
    <property type="entry name" value="NOL10/Enp2"/>
</dbReference>
<organism evidence="12 13">
    <name type="scientific">Caenorhabditis briggsae</name>
    <dbReference type="NCBI Taxonomy" id="6238"/>
    <lineage>
        <taxon>Eukaryota</taxon>
        <taxon>Metazoa</taxon>
        <taxon>Ecdysozoa</taxon>
        <taxon>Nematoda</taxon>
        <taxon>Chromadorea</taxon>
        <taxon>Rhabditida</taxon>
        <taxon>Rhabditina</taxon>
        <taxon>Rhabditomorpha</taxon>
        <taxon>Rhabditoidea</taxon>
        <taxon>Rhabditidae</taxon>
        <taxon>Peloderinae</taxon>
        <taxon>Caenorhabditis</taxon>
    </lineage>
</organism>
<dbReference type="HOGENOM" id="CLU_009923_0_0_1"/>
<evidence type="ECO:0000256" key="5">
    <source>
        <dbReference type="ARBA" id="ARBA00022737"/>
    </source>
</evidence>
<feature type="domain" description="Nucleolar protein 10-like N-terminal" evidence="11">
    <location>
        <begin position="11"/>
        <end position="378"/>
    </location>
</feature>
<dbReference type="GO" id="GO:0032040">
    <property type="term" value="C:small-subunit processome"/>
    <property type="evidence" value="ECO:0000318"/>
    <property type="project" value="GO_Central"/>
</dbReference>
<sequence>MFNSPFPDSPMEVSTVNDVKIYNLSAGKSLPEWMSSRARRKLEQRNTDVRQRIQLIQDFEMPDVSNTVNITPDGKYVWASGNYKPWLRCYDLNNLSLKFERGLDADVVKLIPLSDDYSKIVVLEEERWIEMHAMLGRYFRMRMPCQGRDMALSEESSDLYLVGTKSEVYRFNLEQGCWLTSFESTAPLNCVQVCTDHQLVVCGTTNGVVEAWDHRDRSLCGTLDVGSSVNSHTGLFRENSVIAVTSLAFSDPLHIGVGTSSGQIVTYDLRARRPLLIKDHNNELPIKKIEFIKRDDGDVVASMDSRMMKMWFEEDGSPLAAIENTCPLNDFCRFHNSGMFFFANEAPKMLQYFIPQLGPAPKWCSYLENLTEEMEETEAPVYDNYRFVTKKQLDDLGLSGLIGTNVLRAYMHGYFIDARLYNKAQTQMQPFAYEKYKEQKIKSLIADEREESAVKKKVEKLPSVNKSLAARLRDEAAAANKTAETKKEKKKSKKSDAASSLLADDRFKKLFESEDFEVDETSEQFLKNASIAQKLAAKGPVEVDSEGEDQSEEESEGDSDEAASGSDDDQDNTAAWMEEDHRGTDMASDLESVSSDEDVDESLKKKRAKIRAAKKVERNVQKSQKYDERKEAKKLRKEQRLTSKPSKFVLHSIGSGETTRKFVDETVAANTVGSSETLMALGARKTASAKQDRKTKKVNEDDVPFGGREMSFTISKRDKDLRAQAAKSKQEAHVAERKETTIANTDAQLSRSHRAAESTVGPKQDQFGLIRKGTRLEKSELAEDAKYPIILVRDHKLTEMIVRQTHVYNRHIGTEHLLAECRRQYWIPQGRQLARKIVHSCVTCRKLRGRPFKYPDIPPIPSTRVRRSGPFQNVGLDGFGPLIPWKGGVYERIIGIVKKLLYASGDTAHFNYVQLFTIITEIEGIVNSRPISHNPEGPNEGEVIRPVDFINPEVKLEILHDPGNQEIEEKMGTTEKETRLHLSNLNKHMNHLWLQWETMYLTQLKEAKAKKKHYTNTIPKMAKITEIHPNAQGQIRTVTIKYGGMEVLRSVNQLIPLELEEESTALEKAEHKEENTTEPEPLDDLQKI</sequence>
<dbReference type="Gene3D" id="1.10.340.70">
    <property type="match status" value="1"/>
</dbReference>
<evidence type="ECO:0000256" key="1">
    <source>
        <dbReference type="ARBA" id="ARBA00004604"/>
    </source>
</evidence>
<dbReference type="InterPro" id="IPR015943">
    <property type="entry name" value="WD40/YVTN_repeat-like_dom_sf"/>
</dbReference>
<dbReference type="EMBL" id="HE600909">
    <property type="protein sequence ID" value="CAP26432.2"/>
    <property type="molecule type" value="Genomic_DNA"/>
</dbReference>
<dbReference type="eggNOG" id="KOG0017">
    <property type="taxonomic scope" value="Eukaryota"/>
</dbReference>
<dbReference type="FunCoup" id="A8X1C2">
    <property type="interactions" value="2912"/>
</dbReference>
<feature type="compositionally biased region" description="Basic residues" evidence="7">
    <location>
        <begin position="604"/>
        <end position="613"/>
    </location>
</feature>
<feature type="region of interest" description="Disordered" evidence="7">
    <location>
        <begin position="478"/>
        <end position="498"/>
    </location>
</feature>
<evidence type="ECO:0000256" key="2">
    <source>
        <dbReference type="ARBA" id="ARBA00005264"/>
    </source>
</evidence>
<keyword evidence="6" id="KW-0539">Nucleus</keyword>
<evidence type="ECO:0000259" key="9">
    <source>
        <dbReference type="Pfam" id="PF17921"/>
    </source>
</evidence>
<evidence type="ECO:0000259" key="10">
    <source>
        <dbReference type="Pfam" id="PF23097"/>
    </source>
</evidence>
<feature type="region of interest" description="Disordered" evidence="7">
    <location>
        <begin position="684"/>
        <end position="704"/>
    </location>
</feature>
<feature type="domain" description="NUC153" evidence="8">
    <location>
        <begin position="504"/>
        <end position="527"/>
    </location>
</feature>
<dbReference type="InterPro" id="IPR036322">
    <property type="entry name" value="WD40_repeat_dom_sf"/>
</dbReference>
<dbReference type="OMA" id="CNAIDVN"/>
<evidence type="ECO:0000256" key="3">
    <source>
        <dbReference type="ARBA" id="ARBA00015517"/>
    </source>
</evidence>
<comment type="subcellular location">
    <subcellularLocation>
        <location evidence="1">Nucleus</location>
        <location evidence="1">Nucleolus</location>
    </subcellularLocation>
</comment>
<dbReference type="SMART" id="SM00320">
    <property type="entry name" value="WD40"/>
    <property type="match status" value="2"/>
</dbReference>
<dbReference type="FunFam" id="2.130.10.10:FF:002189">
    <property type="entry name" value="Protein CBR-NOL-10"/>
    <property type="match status" value="1"/>
</dbReference>
<feature type="region of interest" description="Disordered" evidence="7">
    <location>
        <begin position="1062"/>
        <end position="1088"/>
    </location>
</feature>
<gene>
    <name evidence="14" type="primary">nol-10</name>
    <name evidence="12" type="synonym">Cbr-nol-10</name>
    <name evidence="14" type="ORF">CBG05918</name>
    <name evidence="12" type="ORF">CBG_05918</name>
</gene>
<accession>A8X1C2</accession>
<comment type="similarity">
    <text evidence="2">Belongs to the WD repeat NOL10/ENP2 family.</text>
</comment>
<feature type="compositionally biased region" description="Basic and acidic residues" evidence="7">
    <location>
        <begin position="1065"/>
        <end position="1075"/>
    </location>
</feature>
<dbReference type="InterPro" id="IPR012580">
    <property type="entry name" value="NUC153"/>
</dbReference>
<dbReference type="InterPro" id="IPR056550">
    <property type="entry name" value="NOL10_2nd"/>
</dbReference>
<dbReference type="InterPro" id="IPR041588">
    <property type="entry name" value="Integrase_H2C2"/>
</dbReference>
<dbReference type="InParanoid" id="A8X1C2"/>
<proteinExistence type="inferred from homology"/>
<reference evidence="12 13" key="1">
    <citation type="journal article" date="2003" name="PLoS Biol.">
        <title>The genome sequence of Caenorhabditis briggsae: a platform for comparative genomics.</title>
        <authorList>
            <person name="Stein L.D."/>
            <person name="Bao Z."/>
            <person name="Blasiar D."/>
            <person name="Blumenthal T."/>
            <person name="Brent M.R."/>
            <person name="Chen N."/>
            <person name="Chinwalla A."/>
            <person name="Clarke L."/>
            <person name="Clee C."/>
            <person name="Coghlan A."/>
            <person name="Coulson A."/>
            <person name="D'Eustachio P."/>
            <person name="Fitch D.H."/>
            <person name="Fulton L.A."/>
            <person name="Fulton R.E."/>
            <person name="Griffiths-Jones S."/>
            <person name="Harris T.W."/>
            <person name="Hillier L.W."/>
            <person name="Kamath R."/>
            <person name="Kuwabara P.E."/>
            <person name="Mardis E.R."/>
            <person name="Marra M.A."/>
            <person name="Miner T.L."/>
            <person name="Minx P."/>
            <person name="Mullikin J.C."/>
            <person name="Plumb R.W."/>
            <person name="Rogers J."/>
            <person name="Schein J.E."/>
            <person name="Sohrmann M."/>
            <person name="Spieth J."/>
            <person name="Stajich J.E."/>
            <person name="Wei C."/>
            <person name="Willey D."/>
            <person name="Wilson R.K."/>
            <person name="Durbin R."/>
            <person name="Waterston R.H."/>
        </authorList>
    </citation>
    <scope>NUCLEOTIDE SEQUENCE [LARGE SCALE GENOMIC DNA]</scope>
    <source>
        <strain evidence="12 13">AF16</strain>
    </source>
</reference>
<evidence type="ECO:0000259" key="8">
    <source>
        <dbReference type="Pfam" id="PF08159"/>
    </source>
</evidence>
<dbReference type="SUPFAM" id="SSF50978">
    <property type="entry name" value="WD40 repeat-like"/>
    <property type="match status" value="1"/>
</dbReference>
<dbReference type="WormBase" id="CBG05918">
    <property type="protein sequence ID" value="CBP01566"/>
    <property type="gene ID" value="WBGene00028276"/>
    <property type="gene designation" value="Cbr-nol-10"/>
</dbReference>
<dbReference type="InterPro" id="IPR001680">
    <property type="entry name" value="WD40_rpt"/>
</dbReference>
<feature type="domain" description="Integrase zinc-binding" evidence="9">
    <location>
        <begin position="794"/>
        <end position="846"/>
    </location>
</feature>
<dbReference type="InterPro" id="IPR056551">
    <property type="entry name" value="Beta-prop_NOL10_N"/>
</dbReference>
<evidence type="ECO:0000313" key="14">
    <source>
        <dbReference type="WormBase" id="CBG05918"/>
    </source>
</evidence>
<dbReference type="Gene3D" id="2.130.10.10">
    <property type="entry name" value="YVTN repeat-like/Quinoprotein amine dehydrogenase"/>
    <property type="match status" value="1"/>
</dbReference>
<feature type="compositionally biased region" description="Acidic residues" evidence="7">
    <location>
        <begin position="1076"/>
        <end position="1088"/>
    </location>
</feature>
<keyword evidence="13" id="KW-1185">Reference proteome</keyword>
<dbReference type="STRING" id="6238.A8X1C2"/>
<reference evidence="12 13" key="2">
    <citation type="journal article" date="2011" name="PLoS Genet.">
        <title>Caenorhabditis briggsae recombinant inbred line genotypes reveal inter-strain incompatibility and the evolution of recombination.</title>
        <authorList>
            <person name="Ross J.A."/>
            <person name="Koboldt D.C."/>
            <person name="Staisch J.E."/>
            <person name="Chamberlin H.M."/>
            <person name="Gupta B.P."/>
            <person name="Miller R.D."/>
            <person name="Baird S.E."/>
            <person name="Haag E.S."/>
        </authorList>
    </citation>
    <scope>NUCLEOTIDE SEQUENCE [LARGE SCALE GENOMIC DNA]</scope>
    <source>
        <strain evidence="12 13">AF16</strain>
    </source>
</reference>
<dbReference type="Pfam" id="PF17921">
    <property type="entry name" value="Integrase_H2C2"/>
    <property type="match status" value="1"/>
</dbReference>
<dbReference type="eggNOG" id="KOG2321">
    <property type="taxonomic scope" value="Eukaryota"/>
</dbReference>
<dbReference type="Pfam" id="PF23098">
    <property type="entry name" value="Beta-prop_NOL10_N"/>
    <property type="match status" value="1"/>
</dbReference>
<evidence type="ECO:0000259" key="11">
    <source>
        <dbReference type="Pfam" id="PF23098"/>
    </source>
</evidence>
<evidence type="ECO:0000256" key="4">
    <source>
        <dbReference type="ARBA" id="ARBA00022574"/>
    </source>
</evidence>
<keyword evidence="5" id="KW-0677">Repeat</keyword>
<evidence type="ECO:0000313" key="12">
    <source>
        <dbReference type="EMBL" id="CAP26432.2"/>
    </source>
</evidence>
<dbReference type="AlphaFoldDB" id="A8X1C2"/>
<dbReference type="GO" id="GO:0005730">
    <property type="term" value="C:nucleolus"/>
    <property type="evidence" value="ECO:0000318"/>
    <property type="project" value="GO_Central"/>
</dbReference>
<dbReference type="Pfam" id="PF23097">
    <property type="entry name" value="NOL10_2nd"/>
    <property type="match status" value="1"/>
</dbReference>
<dbReference type="Pfam" id="PF08159">
    <property type="entry name" value="NUC153"/>
    <property type="match status" value="1"/>
</dbReference>
<evidence type="ECO:0000256" key="7">
    <source>
        <dbReference type="SAM" id="MobiDB-lite"/>
    </source>
</evidence>
<feature type="compositionally biased region" description="Basic and acidic residues" evidence="7">
    <location>
        <begin position="614"/>
        <end position="631"/>
    </location>
</feature>
<protein>
    <recommendedName>
        <fullName evidence="3">Nucleolar protein 10</fullName>
    </recommendedName>
</protein>